<organism evidence="2 3">
    <name type="scientific">Apiospora marii</name>
    <dbReference type="NCBI Taxonomy" id="335849"/>
    <lineage>
        <taxon>Eukaryota</taxon>
        <taxon>Fungi</taxon>
        <taxon>Dikarya</taxon>
        <taxon>Ascomycota</taxon>
        <taxon>Pezizomycotina</taxon>
        <taxon>Sordariomycetes</taxon>
        <taxon>Xylariomycetidae</taxon>
        <taxon>Amphisphaeriales</taxon>
        <taxon>Apiosporaceae</taxon>
        <taxon>Apiospora</taxon>
    </lineage>
</organism>
<gene>
    <name evidence="2" type="ORF">PG991_014301</name>
</gene>
<dbReference type="EMBL" id="JAQQWI010000018">
    <property type="protein sequence ID" value="KAK8002079.1"/>
    <property type="molecule type" value="Genomic_DNA"/>
</dbReference>
<sequence length="609" mass="68548">MELVPPRDTIQAYWYMPLPTTTHIRRCIIQPDTPDKPILIAIDTVAFEVAIAPLYEALSYVWGSKEDPLQVMVDCGSRIFRSISVTQNLYGALRQLRCTHSARFMWIDAIFINQDDDLEKGPHVEMMARIYQRATRVVAWLGPNADGMEIAMKLMGSLGSQVVYNYTRGELEVVSDSVARDLTDLSKSLFLKNDEIRPLAALLRRPWFTRLWIRQEIFLGNEDSIVCFGDFQVSWPEFRNALRLLAQKEIHAVPAMDRSSPKWKELYLSELYQALISVSGFSVQDRSVRPEYMRRKTLHDGLGIKPDYTQTFEVIYTNIVKGCIERWRALDIIGQCELSDGPPANSLPSWVPDWSRKSTNQVYNTEALASSHISPLYTVIQGHSKLLRVTGVITTSIQKTGPAITPMQTYTLGEAVWMLHTAISTLNTGAKKNYSQDADIVNMYAQTMLCGDEPKEIPPIQKPSIFHSGSRWRTAEPGDLVSILVGCRFPMMLRPLVGNGQDGDSHTVVGQCFTADTCDGEAMLGPLPQGTRIAKVRAANSQYGFVNDSTGEVSFLDPRLAVEGLGFDVEEEKRRTQGCPGLRVDVTYDGLKDLIKKRTGRELRWLDLI</sequence>
<dbReference type="Proteomes" id="UP001396898">
    <property type="component" value="Unassembled WGS sequence"/>
</dbReference>
<accession>A0ABR1R8F6</accession>
<comment type="caution">
    <text evidence="2">The sequence shown here is derived from an EMBL/GenBank/DDBJ whole genome shotgun (WGS) entry which is preliminary data.</text>
</comment>
<evidence type="ECO:0000313" key="3">
    <source>
        <dbReference type="Proteomes" id="UP001396898"/>
    </source>
</evidence>
<feature type="domain" description="Heterokaryon incompatibility" evidence="1">
    <location>
        <begin position="55"/>
        <end position="216"/>
    </location>
</feature>
<dbReference type="PANTHER" id="PTHR24148:SF64">
    <property type="entry name" value="HETEROKARYON INCOMPATIBILITY DOMAIN-CONTAINING PROTEIN"/>
    <property type="match status" value="1"/>
</dbReference>
<evidence type="ECO:0000313" key="2">
    <source>
        <dbReference type="EMBL" id="KAK8002079.1"/>
    </source>
</evidence>
<name>A0ABR1R8F6_9PEZI</name>
<protein>
    <recommendedName>
        <fullName evidence="1">Heterokaryon incompatibility domain-containing protein</fullName>
    </recommendedName>
</protein>
<reference evidence="2 3" key="1">
    <citation type="submission" date="2023-01" db="EMBL/GenBank/DDBJ databases">
        <title>Analysis of 21 Apiospora genomes using comparative genomics revels a genus with tremendous synthesis potential of carbohydrate active enzymes and secondary metabolites.</title>
        <authorList>
            <person name="Sorensen T."/>
        </authorList>
    </citation>
    <scope>NUCLEOTIDE SEQUENCE [LARGE SCALE GENOMIC DNA]</scope>
    <source>
        <strain evidence="2 3">CBS 20057</strain>
    </source>
</reference>
<keyword evidence="3" id="KW-1185">Reference proteome</keyword>
<dbReference type="Pfam" id="PF06985">
    <property type="entry name" value="HET"/>
    <property type="match status" value="1"/>
</dbReference>
<dbReference type="InterPro" id="IPR052895">
    <property type="entry name" value="HetReg/Transcr_Mod"/>
</dbReference>
<dbReference type="PANTHER" id="PTHR24148">
    <property type="entry name" value="ANKYRIN REPEAT DOMAIN-CONTAINING PROTEIN 39 HOMOLOG-RELATED"/>
    <property type="match status" value="1"/>
</dbReference>
<proteinExistence type="predicted"/>
<evidence type="ECO:0000259" key="1">
    <source>
        <dbReference type="Pfam" id="PF06985"/>
    </source>
</evidence>
<dbReference type="InterPro" id="IPR010730">
    <property type="entry name" value="HET"/>
</dbReference>